<organism evidence="8 10">
    <name type="scientific">Vibrio fluvialis</name>
    <dbReference type="NCBI Taxonomy" id="676"/>
    <lineage>
        <taxon>Bacteria</taxon>
        <taxon>Pseudomonadati</taxon>
        <taxon>Pseudomonadota</taxon>
        <taxon>Gammaproteobacteria</taxon>
        <taxon>Vibrionales</taxon>
        <taxon>Vibrionaceae</taxon>
        <taxon>Vibrio</taxon>
    </lineage>
</organism>
<reference evidence="8 10" key="3">
    <citation type="submission" date="2018-06" db="EMBL/GenBank/DDBJ databases">
        <authorList>
            <consortium name="Pathogen Informatics"/>
            <person name="Doyle S."/>
        </authorList>
    </citation>
    <scope>NUCLEOTIDE SEQUENCE [LARGE SCALE GENOMIC DNA]</scope>
    <source>
        <strain evidence="8 10">NCTC11327</strain>
    </source>
</reference>
<evidence type="ECO:0000313" key="7">
    <source>
        <dbReference type="EMBL" id="AMF94081.1"/>
    </source>
</evidence>
<dbReference type="NCBIfam" id="TIGR02937">
    <property type="entry name" value="sigma70-ECF"/>
    <property type="match status" value="1"/>
</dbReference>
<dbReference type="InterPro" id="IPR014284">
    <property type="entry name" value="RNA_pol_sigma-70_dom"/>
</dbReference>
<evidence type="ECO:0000259" key="6">
    <source>
        <dbReference type="Pfam" id="PF08281"/>
    </source>
</evidence>
<accession>A0AAX2LP76</accession>
<reference evidence="9" key="1">
    <citation type="submission" date="2015-12" db="EMBL/GenBank/DDBJ databases">
        <title>FDA dAtabase for Regulatory Grade micrObial Sequences (FDA-ARGOS): Supporting development and validation of Infectious Disease Dx tests.</title>
        <authorList>
            <person name="Hoffmann M."/>
            <person name="Allard M."/>
            <person name="Evans P."/>
            <person name="Brown E."/>
            <person name="Tallon L.J."/>
            <person name="Sadzewicz L."/>
            <person name="Sengamalay N."/>
            <person name="Ott S."/>
            <person name="Godinez A."/>
            <person name="Nagaraj S."/>
            <person name="Vyas G."/>
            <person name="Aluvathingal J."/>
            <person name="Nadendla S."/>
            <person name="Geyer C."/>
            <person name="Sichtig H."/>
        </authorList>
    </citation>
    <scope>NUCLEOTIDE SEQUENCE [LARGE SCALE GENOMIC DNA]</scope>
    <source>
        <strain evidence="9">ATCC 33809</strain>
    </source>
</reference>
<evidence type="ECO:0000259" key="5">
    <source>
        <dbReference type="Pfam" id="PF04542"/>
    </source>
</evidence>
<dbReference type="InterPro" id="IPR013325">
    <property type="entry name" value="RNA_pol_sigma_r2"/>
</dbReference>
<dbReference type="InterPro" id="IPR007627">
    <property type="entry name" value="RNA_pol_sigma70_r2"/>
</dbReference>
<dbReference type="GeneID" id="29386943"/>
<dbReference type="PANTHER" id="PTHR43133">
    <property type="entry name" value="RNA POLYMERASE ECF-TYPE SIGMA FACTO"/>
    <property type="match status" value="1"/>
</dbReference>
<dbReference type="Pfam" id="PF08281">
    <property type="entry name" value="Sigma70_r4_2"/>
    <property type="match status" value="1"/>
</dbReference>
<protein>
    <submittedName>
        <fullName evidence="7">RNA polymerase subunit sigma-70</fullName>
    </submittedName>
    <submittedName>
        <fullName evidence="8">RNA polymerase, sigma subunit SigZ</fullName>
    </submittedName>
</protein>
<evidence type="ECO:0000256" key="3">
    <source>
        <dbReference type="ARBA" id="ARBA00023082"/>
    </source>
</evidence>
<dbReference type="SUPFAM" id="SSF88946">
    <property type="entry name" value="Sigma2 domain of RNA polymerase sigma factors"/>
    <property type="match status" value="1"/>
</dbReference>
<dbReference type="GO" id="GO:0003677">
    <property type="term" value="F:DNA binding"/>
    <property type="evidence" value="ECO:0007669"/>
    <property type="project" value="InterPro"/>
</dbReference>
<proteinExistence type="inferred from homology"/>
<dbReference type="Gene3D" id="1.10.1740.10">
    <property type="match status" value="1"/>
</dbReference>
<dbReference type="GO" id="GO:0006352">
    <property type="term" value="P:DNA-templated transcription initiation"/>
    <property type="evidence" value="ECO:0007669"/>
    <property type="project" value="InterPro"/>
</dbReference>
<dbReference type="InterPro" id="IPR036388">
    <property type="entry name" value="WH-like_DNA-bd_sf"/>
</dbReference>
<comment type="similarity">
    <text evidence="1">Belongs to the sigma-70 factor family. ECF subfamily.</text>
</comment>
<reference evidence="7" key="2">
    <citation type="submission" date="2018-01" db="EMBL/GenBank/DDBJ databases">
        <title>FDA dAtabase for Regulatory Grade micrObial Sequences (FDA-ARGOS): Supporting development and validation of Infectious Disease Dx tests.</title>
        <authorList>
            <person name="Hoffmann M."/>
            <person name="Allard M."/>
            <person name="Evans P."/>
            <person name="Brown E."/>
            <person name="Tallon L."/>
            <person name="Sadzewicz L."/>
            <person name="Sengamalay N."/>
            <person name="Ott S."/>
            <person name="Godinez A."/>
            <person name="Nagaraj S."/>
            <person name="Vyas G."/>
            <person name="Aluvathingal J."/>
            <person name="Nadendla S."/>
            <person name="Geyer C."/>
            <person name="Sichtig H."/>
        </authorList>
    </citation>
    <scope>NUCLEOTIDE SEQUENCE</scope>
    <source>
        <strain evidence="7">ATCC 33809</strain>
    </source>
</reference>
<keyword evidence="3" id="KW-0731">Sigma factor</keyword>
<dbReference type="SUPFAM" id="SSF88659">
    <property type="entry name" value="Sigma3 and sigma4 domains of RNA polymerase sigma factors"/>
    <property type="match status" value="1"/>
</dbReference>
<name>A0AAX2LP76_VIBFL</name>
<evidence type="ECO:0000256" key="2">
    <source>
        <dbReference type="ARBA" id="ARBA00023015"/>
    </source>
</evidence>
<dbReference type="Pfam" id="PF04542">
    <property type="entry name" value="Sigma70_r2"/>
    <property type="match status" value="1"/>
</dbReference>
<dbReference type="Proteomes" id="UP000057088">
    <property type="component" value="Chromosome 2"/>
</dbReference>
<evidence type="ECO:0000313" key="10">
    <source>
        <dbReference type="Proteomes" id="UP000254626"/>
    </source>
</evidence>
<evidence type="ECO:0000256" key="1">
    <source>
        <dbReference type="ARBA" id="ARBA00010641"/>
    </source>
</evidence>
<feature type="domain" description="RNA polymerase sigma-70 region 2" evidence="5">
    <location>
        <begin position="18"/>
        <end position="80"/>
    </location>
</feature>
<dbReference type="GO" id="GO:0016987">
    <property type="term" value="F:sigma factor activity"/>
    <property type="evidence" value="ECO:0007669"/>
    <property type="project" value="UniProtKB-KW"/>
</dbReference>
<dbReference type="Gene3D" id="1.10.10.10">
    <property type="entry name" value="Winged helix-like DNA-binding domain superfamily/Winged helix DNA-binding domain"/>
    <property type="match status" value="1"/>
</dbReference>
<dbReference type="RefSeq" id="WP_055452884.1">
    <property type="nucleotide sequence ID" value="NZ_AP028128.1"/>
</dbReference>
<dbReference type="EMBL" id="CP014035">
    <property type="protein sequence ID" value="AMF94081.1"/>
    <property type="molecule type" value="Genomic_DNA"/>
</dbReference>
<dbReference type="InterPro" id="IPR013249">
    <property type="entry name" value="RNA_pol_sigma70_r4_t2"/>
</dbReference>
<dbReference type="Proteomes" id="UP000254626">
    <property type="component" value="Unassembled WGS sequence"/>
</dbReference>
<sequence length="186" mass="21371">MNTNGAVPCLLTTWSRSEQMLFRWLVKRCGDRDLAVDVLQETFLKALQMNQSFCEIEHQKAWLFRVAANALTDEWRRHQRDDELCDAAIPTLTANTDEPEAVDGLTQCLPTALERLSEDDREIIQACDLNGLSQQAFAEQKQLPLSTVKSRIQRARAKLRDQLKTHCHIRFDDNHKICCFTPSSLK</sequence>
<evidence type="ECO:0000313" key="8">
    <source>
        <dbReference type="EMBL" id="SUP22287.1"/>
    </source>
</evidence>
<dbReference type="AlphaFoldDB" id="A0AAX2LP76"/>
<dbReference type="CDD" id="cd06171">
    <property type="entry name" value="Sigma70_r4"/>
    <property type="match status" value="1"/>
</dbReference>
<dbReference type="KEGG" id="vfl:AL536_11320"/>
<gene>
    <name evidence="8" type="primary">sigM</name>
    <name evidence="7" type="ORF">AL536_11320</name>
    <name evidence="8" type="ORF">NCTC11327_00994</name>
</gene>
<dbReference type="InterPro" id="IPR039425">
    <property type="entry name" value="RNA_pol_sigma-70-like"/>
</dbReference>
<evidence type="ECO:0000313" key="9">
    <source>
        <dbReference type="Proteomes" id="UP000057088"/>
    </source>
</evidence>
<feature type="domain" description="RNA polymerase sigma factor 70 region 4 type 2" evidence="6">
    <location>
        <begin position="107"/>
        <end position="159"/>
    </location>
</feature>
<keyword evidence="9" id="KW-1185">Reference proteome</keyword>
<keyword evidence="4" id="KW-0804">Transcription</keyword>
<dbReference type="EMBL" id="UHIP01000001">
    <property type="protein sequence ID" value="SUP22287.1"/>
    <property type="molecule type" value="Genomic_DNA"/>
</dbReference>
<dbReference type="PANTHER" id="PTHR43133:SF62">
    <property type="entry name" value="RNA POLYMERASE SIGMA FACTOR SIGZ"/>
    <property type="match status" value="1"/>
</dbReference>
<evidence type="ECO:0000256" key="4">
    <source>
        <dbReference type="ARBA" id="ARBA00023163"/>
    </source>
</evidence>
<keyword evidence="2" id="KW-0805">Transcription regulation</keyword>
<dbReference type="InterPro" id="IPR013324">
    <property type="entry name" value="RNA_pol_sigma_r3/r4-like"/>
</dbReference>